<evidence type="ECO:0000256" key="3">
    <source>
        <dbReference type="ARBA" id="ARBA00023163"/>
    </source>
</evidence>
<keyword evidence="3" id="KW-0804">Transcription</keyword>
<dbReference type="AlphaFoldDB" id="A0A0K9GU72"/>
<evidence type="ECO:0000259" key="4">
    <source>
        <dbReference type="PROSITE" id="PS51118"/>
    </source>
</evidence>
<protein>
    <submittedName>
        <fullName evidence="5">Transcriptional regulator</fullName>
    </submittedName>
</protein>
<dbReference type="OrthoDB" id="9791143at2"/>
<dbReference type="RefSeq" id="WP_049681144.1">
    <property type="nucleotide sequence ID" value="NZ_LFZW01000001.1"/>
</dbReference>
<name>A0A0K9GU72_9BACI</name>
<keyword evidence="6" id="KW-1185">Reference proteome</keyword>
<evidence type="ECO:0000256" key="1">
    <source>
        <dbReference type="ARBA" id="ARBA00023015"/>
    </source>
</evidence>
<evidence type="ECO:0000313" key="5">
    <source>
        <dbReference type="EMBL" id="KMY49797.1"/>
    </source>
</evidence>
<dbReference type="GO" id="GO:0003677">
    <property type="term" value="F:DNA binding"/>
    <property type="evidence" value="ECO:0007669"/>
    <property type="project" value="UniProtKB-KW"/>
</dbReference>
<dbReference type="SUPFAM" id="SSF46785">
    <property type="entry name" value="Winged helix' DNA-binding domain"/>
    <property type="match status" value="1"/>
</dbReference>
<dbReference type="Proteomes" id="UP000037146">
    <property type="component" value="Unassembled WGS sequence"/>
</dbReference>
<dbReference type="InterPro" id="IPR002577">
    <property type="entry name" value="HTH_HxlR"/>
</dbReference>
<feature type="domain" description="HTH hxlR-type" evidence="4">
    <location>
        <begin position="21"/>
        <end position="119"/>
    </location>
</feature>
<evidence type="ECO:0000256" key="2">
    <source>
        <dbReference type="ARBA" id="ARBA00023125"/>
    </source>
</evidence>
<dbReference type="InterPro" id="IPR036390">
    <property type="entry name" value="WH_DNA-bd_sf"/>
</dbReference>
<dbReference type="PROSITE" id="PS51118">
    <property type="entry name" value="HTH_HXLR"/>
    <property type="match status" value="1"/>
</dbReference>
<keyword evidence="1" id="KW-0805">Transcription regulation</keyword>
<dbReference type="Pfam" id="PF01638">
    <property type="entry name" value="HxlR"/>
    <property type="match status" value="1"/>
</dbReference>
<dbReference type="InterPro" id="IPR036388">
    <property type="entry name" value="WH-like_DNA-bd_sf"/>
</dbReference>
<evidence type="ECO:0000313" key="6">
    <source>
        <dbReference type="Proteomes" id="UP000037146"/>
    </source>
</evidence>
<dbReference type="EMBL" id="LFZW01000001">
    <property type="protein sequence ID" value="KMY49797.1"/>
    <property type="molecule type" value="Genomic_DNA"/>
</dbReference>
<keyword evidence="2" id="KW-0238">DNA-binding</keyword>
<dbReference type="PATRIC" id="fig|1679170.3.peg.2191"/>
<sequence>MAKFNFNLDTLPPSEIREEICSLTITQNVLQGRWKPLLIWYISLQPQRFGELTRLLPGISKGILAKQLKELEDDGLIQKEIFDELPFKVEYTLTDLGEQLLPVIAVMQDWGKKYIDSRQK</sequence>
<dbReference type="Gene3D" id="1.10.10.10">
    <property type="entry name" value="Winged helix-like DNA-binding domain superfamily/Winged helix DNA-binding domain"/>
    <property type="match status" value="1"/>
</dbReference>
<gene>
    <name evidence="5" type="ORF">AC625_09840</name>
</gene>
<proteinExistence type="predicted"/>
<comment type="caution">
    <text evidence="5">The sequence shown here is derived from an EMBL/GenBank/DDBJ whole genome shotgun (WGS) entry which is preliminary data.</text>
</comment>
<organism evidence="5 6">
    <name type="scientific">Peribacillus loiseleuriae</name>
    <dbReference type="NCBI Taxonomy" id="1679170"/>
    <lineage>
        <taxon>Bacteria</taxon>
        <taxon>Bacillati</taxon>
        <taxon>Bacillota</taxon>
        <taxon>Bacilli</taxon>
        <taxon>Bacillales</taxon>
        <taxon>Bacillaceae</taxon>
        <taxon>Peribacillus</taxon>
    </lineage>
</organism>
<accession>A0A0K9GU72</accession>
<dbReference type="STRING" id="1679170.AC625_09840"/>
<dbReference type="PANTHER" id="PTHR33204">
    <property type="entry name" value="TRANSCRIPTIONAL REGULATOR, MARR FAMILY"/>
    <property type="match status" value="1"/>
</dbReference>
<dbReference type="PANTHER" id="PTHR33204:SF38">
    <property type="entry name" value="HTH-TYPE TRANSCRIPTIONAL ACTIVATOR HXLR"/>
    <property type="match status" value="1"/>
</dbReference>
<reference evidence="6" key="1">
    <citation type="submission" date="2015-07" db="EMBL/GenBank/DDBJ databases">
        <title>Genome sequencing project for genomic taxonomy and phylogenomics of Bacillus-like bacteria.</title>
        <authorList>
            <person name="Liu B."/>
            <person name="Wang J."/>
            <person name="Zhu Y."/>
            <person name="Liu G."/>
            <person name="Chen Q."/>
            <person name="Chen Z."/>
            <person name="Lan J."/>
            <person name="Che J."/>
            <person name="Ge C."/>
            <person name="Shi H."/>
            <person name="Pan Z."/>
            <person name="Liu X."/>
        </authorList>
    </citation>
    <scope>NUCLEOTIDE SEQUENCE [LARGE SCALE GENOMIC DNA]</scope>
    <source>
        <strain evidence="6">FJAT-27997</strain>
    </source>
</reference>